<protein>
    <submittedName>
        <fullName evidence="2">Methylase</fullName>
    </submittedName>
</protein>
<proteinExistence type="predicted"/>
<dbReference type="Gene3D" id="3.40.50.150">
    <property type="entry name" value="Vaccinia Virus protein VP39"/>
    <property type="match status" value="1"/>
</dbReference>
<name>A0A255GL52_9ACTN</name>
<dbReference type="PANTHER" id="PTHR18895:SF74">
    <property type="entry name" value="MTRF1L RELEASE FACTOR GLUTAMINE METHYLTRANSFERASE"/>
    <property type="match status" value="1"/>
</dbReference>
<reference evidence="2 3" key="1">
    <citation type="submission" date="2017-07" db="EMBL/GenBank/DDBJ databases">
        <title>Draft whole genome sequences of clinical Proprionibacteriaceae strains.</title>
        <authorList>
            <person name="Bernier A.-M."/>
            <person name="Bernard K."/>
            <person name="Domingo M.-C."/>
        </authorList>
    </citation>
    <scope>NUCLEOTIDE SEQUENCE [LARGE SCALE GENOMIC DNA]</scope>
    <source>
        <strain evidence="2 3">NML 030167</strain>
    </source>
</reference>
<keyword evidence="2" id="KW-0808">Transferase</keyword>
<dbReference type="EMBL" id="NMVO01000004">
    <property type="protein sequence ID" value="OYO16301.1"/>
    <property type="molecule type" value="Genomic_DNA"/>
</dbReference>
<dbReference type="PANTHER" id="PTHR18895">
    <property type="entry name" value="HEMK METHYLTRANSFERASE"/>
    <property type="match status" value="1"/>
</dbReference>
<comment type="caution">
    <text evidence="2">The sequence shown here is derived from an EMBL/GenBank/DDBJ whole genome shotgun (WGS) entry which is preliminary data.</text>
</comment>
<evidence type="ECO:0000313" key="3">
    <source>
        <dbReference type="Proteomes" id="UP000215896"/>
    </source>
</evidence>
<organism evidence="2 3">
    <name type="scientific">Enemella evansiae</name>
    <dbReference type="NCBI Taxonomy" id="2016499"/>
    <lineage>
        <taxon>Bacteria</taxon>
        <taxon>Bacillati</taxon>
        <taxon>Actinomycetota</taxon>
        <taxon>Actinomycetes</taxon>
        <taxon>Propionibacteriales</taxon>
        <taxon>Propionibacteriaceae</taxon>
        <taxon>Enemella</taxon>
    </lineage>
</organism>
<keyword evidence="3" id="KW-1185">Reference proteome</keyword>
<dbReference type="Proteomes" id="UP000215896">
    <property type="component" value="Unassembled WGS sequence"/>
</dbReference>
<accession>A0A255GL52</accession>
<dbReference type="Gene3D" id="1.10.8.10">
    <property type="entry name" value="DNA helicase RuvA subunit, C-terminal domain"/>
    <property type="match status" value="1"/>
</dbReference>
<dbReference type="GO" id="GO:0008168">
    <property type="term" value="F:methyltransferase activity"/>
    <property type="evidence" value="ECO:0007669"/>
    <property type="project" value="UniProtKB-KW"/>
</dbReference>
<gene>
    <name evidence="2" type="ORF">CGZ94_05000</name>
</gene>
<dbReference type="GO" id="GO:0032259">
    <property type="term" value="P:methylation"/>
    <property type="evidence" value="ECO:0007669"/>
    <property type="project" value="UniProtKB-KW"/>
</dbReference>
<evidence type="ECO:0000313" key="2">
    <source>
        <dbReference type="EMBL" id="OYO16301.1"/>
    </source>
</evidence>
<dbReference type="AlphaFoldDB" id="A0A255GL52"/>
<dbReference type="SUPFAM" id="SSF53335">
    <property type="entry name" value="S-adenosyl-L-methionine-dependent methyltransferases"/>
    <property type="match status" value="1"/>
</dbReference>
<dbReference type="CDD" id="cd02440">
    <property type="entry name" value="AdoMet_MTases"/>
    <property type="match status" value="1"/>
</dbReference>
<evidence type="ECO:0000259" key="1">
    <source>
        <dbReference type="Pfam" id="PF05175"/>
    </source>
</evidence>
<keyword evidence="2" id="KW-0489">Methyltransferase</keyword>
<dbReference type="InterPro" id="IPR007848">
    <property type="entry name" value="Small_mtfrase_dom"/>
</dbReference>
<feature type="domain" description="Methyltransferase small" evidence="1">
    <location>
        <begin position="96"/>
        <end position="164"/>
    </location>
</feature>
<dbReference type="Pfam" id="PF05175">
    <property type="entry name" value="MTS"/>
    <property type="match status" value="1"/>
</dbReference>
<dbReference type="InterPro" id="IPR029063">
    <property type="entry name" value="SAM-dependent_MTases_sf"/>
</dbReference>
<dbReference type="OrthoDB" id="9800643at2"/>
<sequence length="271" mass="28941">MARSTDIRRTDQMTGHHDPRAELITALRESGSVFAADELAALAQAAGDDESRLRALVDRRVTGEPIQYLVGYADFAGLRLRIEPGVFIPRPRTELLARLAVDRLVAGDAFLDIGCGAGPVAAYITRHAPGVVVTAVDRDDRSLAVARRNLPGCEVRCAASAADLSGSRFRVIAANLPYVPTGAIALMPYEARECEPRGSVDGGADGLDPLRCWADGLPGILAEQGIFLLEVARDQVPTATELLRAAVVGRGETVVHRDAELDATVIELITR</sequence>
<dbReference type="InterPro" id="IPR050320">
    <property type="entry name" value="N5-glutamine_MTase"/>
</dbReference>
<dbReference type="RefSeq" id="WP_094404965.1">
    <property type="nucleotide sequence ID" value="NZ_NMVO01000004.1"/>
</dbReference>